<dbReference type="PANTHER" id="PTHR43386">
    <property type="entry name" value="OLIGOPEPTIDE TRANSPORT SYSTEM PERMEASE PROTEIN APPC"/>
    <property type="match status" value="1"/>
</dbReference>
<feature type="transmembrane region" description="Helical" evidence="7">
    <location>
        <begin position="168"/>
        <end position="188"/>
    </location>
</feature>
<dbReference type="OrthoDB" id="9783218at2"/>
<dbReference type="EMBL" id="CP003468">
    <property type="protein sequence ID" value="AGS06849.1"/>
    <property type="molecule type" value="Genomic_DNA"/>
</dbReference>
<dbReference type="GO" id="GO:0005886">
    <property type="term" value="C:plasma membrane"/>
    <property type="evidence" value="ECO:0007669"/>
    <property type="project" value="UniProtKB-SubCell"/>
</dbReference>
<evidence type="ECO:0000256" key="5">
    <source>
        <dbReference type="ARBA" id="ARBA00022989"/>
    </source>
</evidence>
<keyword evidence="3" id="KW-1003">Cell membrane</keyword>
<dbReference type="PANTHER" id="PTHR43386:SF26">
    <property type="entry name" value="ABC TRANSPORTER PERMEASE PROTEIN"/>
    <property type="match status" value="1"/>
</dbReference>
<dbReference type="KEGG" id="ssdc:SSDC_00785"/>
<keyword evidence="5 7" id="KW-1133">Transmembrane helix</keyword>
<feature type="transmembrane region" description="Helical" evidence="7">
    <location>
        <begin position="209"/>
        <end position="231"/>
    </location>
</feature>
<organism evidence="9 10">
    <name type="scientific">Candidatus Profftella armatura</name>
    <dbReference type="NCBI Taxonomy" id="669502"/>
    <lineage>
        <taxon>Bacteria</taxon>
        <taxon>Pseudomonadati</taxon>
        <taxon>Pseudomonadota</taxon>
        <taxon>Betaproteobacteria</taxon>
        <taxon>Candidatus Profftella</taxon>
    </lineage>
</organism>
<evidence type="ECO:0000256" key="4">
    <source>
        <dbReference type="ARBA" id="ARBA00022692"/>
    </source>
</evidence>
<evidence type="ECO:0000256" key="6">
    <source>
        <dbReference type="ARBA" id="ARBA00023136"/>
    </source>
</evidence>
<comment type="subcellular location">
    <subcellularLocation>
        <location evidence="1 7">Cell membrane</location>
        <topology evidence="1 7">Multi-pass membrane protein</topology>
    </subcellularLocation>
</comment>
<evidence type="ECO:0000313" key="9">
    <source>
        <dbReference type="EMBL" id="AGS06849.1"/>
    </source>
</evidence>
<dbReference type="PROSITE" id="PS50928">
    <property type="entry name" value="ABC_TM1"/>
    <property type="match status" value="1"/>
</dbReference>
<feature type="domain" description="ABC transmembrane type-1" evidence="8">
    <location>
        <begin position="102"/>
        <end position="291"/>
    </location>
</feature>
<reference evidence="9 10" key="1">
    <citation type="journal article" date="2013" name="Curr. Biol.">
        <title>Defensive bacteriome symbiont with a drastically reduced genome.</title>
        <authorList>
            <person name="Nakabachi A."/>
            <person name="Ueoka R."/>
            <person name="Oshima K."/>
            <person name="Teta R."/>
            <person name="Mangoni A."/>
            <person name="Gurgui M."/>
            <person name="Oldham N.J."/>
            <person name="van Echten-Deckert G."/>
            <person name="Okamura K."/>
            <person name="Yamamoto K."/>
            <person name="Inoue H."/>
            <person name="Ohkuma M."/>
            <person name="Hongoh Y."/>
            <person name="Miyagishima S.Y."/>
            <person name="Hattori M."/>
            <person name="Piel J."/>
            <person name="Fukatsu T."/>
        </authorList>
    </citation>
    <scope>NUCLEOTIDE SEQUENCE [LARGE SCALE GENOMIC DNA]</scope>
    <source>
        <strain evidence="9 10">DC</strain>
    </source>
</reference>
<dbReference type="GeneID" id="301553024"/>
<evidence type="ECO:0000259" key="8">
    <source>
        <dbReference type="PROSITE" id="PS50928"/>
    </source>
</evidence>
<dbReference type="RefSeq" id="WP_020915424.1">
    <property type="nucleotide sequence ID" value="NC_021885.1"/>
</dbReference>
<dbReference type="HOGENOM" id="CLU_028518_2_2_4"/>
<keyword evidence="10" id="KW-1185">Reference proteome</keyword>
<evidence type="ECO:0000313" key="10">
    <source>
        <dbReference type="Proteomes" id="UP000015216"/>
    </source>
</evidence>
<feature type="transmembrane region" description="Helical" evidence="7">
    <location>
        <begin position="269"/>
        <end position="290"/>
    </location>
</feature>
<dbReference type="InterPro" id="IPR035906">
    <property type="entry name" value="MetI-like_sf"/>
</dbReference>
<dbReference type="Pfam" id="PF12911">
    <property type="entry name" value="OppC_N"/>
    <property type="match status" value="1"/>
</dbReference>
<feature type="transmembrane region" description="Helical" evidence="7">
    <location>
        <begin position="31"/>
        <end position="52"/>
    </location>
</feature>
<evidence type="ECO:0000256" key="2">
    <source>
        <dbReference type="ARBA" id="ARBA00022448"/>
    </source>
</evidence>
<protein>
    <submittedName>
        <fullName evidence="9">Dipeptide/oligopeptide/nickel ABC transporter permease</fullName>
    </submittedName>
</protein>
<keyword evidence="2 7" id="KW-0813">Transport</keyword>
<gene>
    <name evidence="9" type="primary">dppC</name>
    <name evidence="9" type="ORF">SSDC_00785</name>
</gene>
<evidence type="ECO:0000256" key="1">
    <source>
        <dbReference type="ARBA" id="ARBA00004651"/>
    </source>
</evidence>
<dbReference type="Gene3D" id="1.10.3720.10">
    <property type="entry name" value="MetI-like"/>
    <property type="match status" value="1"/>
</dbReference>
<feature type="transmembrane region" description="Helical" evidence="7">
    <location>
        <begin position="94"/>
        <end position="125"/>
    </location>
</feature>
<dbReference type="InterPro" id="IPR050366">
    <property type="entry name" value="BP-dependent_transpt_permease"/>
</dbReference>
<sequence length="302" mass="33732">MTNKITSAVDNVSDLNVSLQYFINIFFKSKIAIVSCIILTFIIFMALLAPIFSPQNPYDIKNLEIIDSFSRPGKISFNGNIIYLLGTDYQGRDILSLILFGIRISLMISLSSTCIALTIGLILGLISGYLEGWVKIILMRITNIQLAFPAILIALILLSLFGGGIDKLIIALVITQWTYYARSINTILTKKKKEYIEKAKSLNLSVLRIICFHILPNCISPLIIIATLQFFSAISLEAILSFLGLGVEITKPSLGLLTANSFQYFLSGYYWMSFYPGIVLLTIITSINLITYRLRNILNNCL</sequence>
<dbReference type="AlphaFoldDB" id="S5R3S7"/>
<accession>S5R3S7</accession>
<dbReference type="InterPro" id="IPR025966">
    <property type="entry name" value="OppC_N"/>
</dbReference>
<dbReference type="CDD" id="cd06261">
    <property type="entry name" value="TM_PBP2"/>
    <property type="match status" value="1"/>
</dbReference>
<dbReference type="STRING" id="669502.SSDC_00785"/>
<dbReference type="InterPro" id="IPR000515">
    <property type="entry name" value="MetI-like"/>
</dbReference>
<feature type="transmembrane region" description="Helical" evidence="7">
    <location>
        <begin position="137"/>
        <end position="162"/>
    </location>
</feature>
<evidence type="ECO:0000256" key="7">
    <source>
        <dbReference type="RuleBase" id="RU363032"/>
    </source>
</evidence>
<dbReference type="SUPFAM" id="SSF161098">
    <property type="entry name" value="MetI-like"/>
    <property type="match status" value="1"/>
</dbReference>
<proteinExistence type="inferred from homology"/>
<dbReference type="GO" id="GO:0055085">
    <property type="term" value="P:transmembrane transport"/>
    <property type="evidence" value="ECO:0007669"/>
    <property type="project" value="InterPro"/>
</dbReference>
<dbReference type="Proteomes" id="UP000015216">
    <property type="component" value="Chromosome"/>
</dbReference>
<keyword evidence="4 7" id="KW-0812">Transmembrane</keyword>
<name>S5R3S7_9PROT</name>
<comment type="similarity">
    <text evidence="7">Belongs to the binding-protein-dependent transport system permease family.</text>
</comment>
<evidence type="ECO:0000256" key="3">
    <source>
        <dbReference type="ARBA" id="ARBA00022475"/>
    </source>
</evidence>
<keyword evidence="6 7" id="KW-0472">Membrane</keyword>
<dbReference type="eggNOG" id="COG1173">
    <property type="taxonomic scope" value="Bacteria"/>
</dbReference>
<dbReference type="Pfam" id="PF00528">
    <property type="entry name" value="BPD_transp_1"/>
    <property type="match status" value="1"/>
</dbReference>